<accession>A0A397GF59</accession>
<comment type="caution">
    <text evidence="1">The sequence shown here is derived from an EMBL/GenBank/DDBJ whole genome shotgun (WGS) entry which is preliminary data.</text>
</comment>
<reference evidence="1 2" key="1">
    <citation type="submission" date="2018-08" db="EMBL/GenBank/DDBJ databases">
        <title>Genome and evolution of the arbuscular mycorrhizal fungus Diversispora epigaea (formerly Glomus versiforme) and its bacterial endosymbionts.</title>
        <authorList>
            <person name="Sun X."/>
            <person name="Fei Z."/>
            <person name="Harrison M."/>
        </authorList>
    </citation>
    <scope>NUCLEOTIDE SEQUENCE [LARGE SCALE GENOMIC DNA]</scope>
    <source>
        <strain evidence="1 2">IT104</strain>
    </source>
</reference>
<keyword evidence="2" id="KW-1185">Reference proteome</keyword>
<proteinExistence type="predicted"/>
<evidence type="ECO:0000313" key="2">
    <source>
        <dbReference type="Proteomes" id="UP000266861"/>
    </source>
</evidence>
<dbReference type="AlphaFoldDB" id="A0A397GF59"/>
<protein>
    <submittedName>
        <fullName evidence="1">Uncharacterized protein</fullName>
    </submittedName>
</protein>
<dbReference type="EMBL" id="PQFF01000504">
    <property type="protein sequence ID" value="RHZ46740.1"/>
    <property type="molecule type" value="Genomic_DNA"/>
</dbReference>
<name>A0A397GF59_9GLOM</name>
<organism evidence="1 2">
    <name type="scientific">Diversispora epigaea</name>
    <dbReference type="NCBI Taxonomy" id="1348612"/>
    <lineage>
        <taxon>Eukaryota</taxon>
        <taxon>Fungi</taxon>
        <taxon>Fungi incertae sedis</taxon>
        <taxon>Mucoromycota</taxon>
        <taxon>Glomeromycotina</taxon>
        <taxon>Glomeromycetes</taxon>
        <taxon>Diversisporales</taxon>
        <taxon>Diversisporaceae</taxon>
        <taxon>Diversispora</taxon>
    </lineage>
</organism>
<dbReference type="OrthoDB" id="2404209at2759"/>
<gene>
    <name evidence="1" type="ORF">Glove_606g6</name>
</gene>
<sequence>MDLSRFPSSVQVNAVIFQSILREMGLEGSIRISATEMEYEERPRTRRSFADRIHDRIPLFLSDLQREGTNLTPLPVPSGDNWEEQVAYVCNEINQLTSNTKHDEQLLHYYQLGFLMSQRGFSTAARNRAKTYLLFNRLRDFWEISRRAYLLYNTRGTWNILGTKHITCHTLRHMSDIDFQGVILQEAADAKIKELINFPSDF</sequence>
<evidence type="ECO:0000313" key="1">
    <source>
        <dbReference type="EMBL" id="RHZ46740.1"/>
    </source>
</evidence>
<dbReference type="Proteomes" id="UP000266861">
    <property type="component" value="Unassembled WGS sequence"/>
</dbReference>